<feature type="chain" id="PRO_5018008303" description="MspA family protein" evidence="2">
    <location>
        <begin position="22"/>
        <end position="243"/>
    </location>
</feature>
<reference evidence="3 4" key="1">
    <citation type="submission" date="2018-10" db="EMBL/GenBank/DDBJ databases">
        <title>Isolation from cow dung.</title>
        <authorList>
            <person name="Ling L."/>
        </authorList>
    </citation>
    <scope>NUCLEOTIDE SEQUENCE [LARGE SCALE GENOMIC DNA]</scope>
    <source>
        <strain evidence="3 4">NEAU-LL90</strain>
    </source>
</reference>
<dbReference type="RefSeq" id="WP_122191405.1">
    <property type="nucleotide sequence ID" value="NZ_RFFH01000020.1"/>
</dbReference>
<evidence type="ECO:0000256" key="2">
    <source>
        <dbReference type="SAM" id="SignalP"/>
    </source>
</evidence>
<sequence length="243" mass="24757">MRCQFVVAVISTVTASLTLWAWDGEPGRAQPPGTDVSGSGVHVTASVDSVEVNPSGDRTPNVLMTFSHAVQMSGSYSVGVEGDPITSGQAVAGVILGCGISVAGGVSVGIELSQRIRAGISSTVTSPRDSVVLPEAMPAPAPDTPHGTVRSPRVSLEPSLGGTLSGTEISAFNLRPGRVTVLTTATAALNRDTAFPFHIAFENAAVNVAQCASPVSAVPFTTTTVSTAQGLVQTTAYGDQFTF</sequence>
<dbReference type="EMBL" id="RFFH01000020">
    <property type="protein sequence ID" value="RMI28531.1"/>
    <property type="molecule type" value="Genomic_DNA"/>
</dbReference>
<proteinExistence type="predicted"/>
<comment type="caution">
    <text evidence="3">The sequence shown here is derived from an EMBL/GenBank/DDBJ whole genome shotgun (WGS) entry which is preliminary data.</text>
</comment>
<evidence type="ECO:0000313" key="4">
    <source>
        <dbReference type="Proteomes" id="UP000279275"/>
    </source>
</evidence>
<gene>
    <name evidence="3" type="ORF">EBN03_29370</name>
</gene>
<keyword evidence="2" id="KW-0732">Signal</keyword>
<feature type="signal peptide" evidence="2">
    <location>
        <begin position="1"/>
        <end position="21"/>
    </location>
</feature>
<accession>A0A3M2KTT6</accession>
<feature type="region of interest" description="Disordered" evidence="1">
    <location>
        <begin position="138"/>
        <end position="160"/>
    </location>
</feature>
<keyword evidence="4" id="KW-1185">Reference proteome</keyword>
<organism evidence="3 4">
    <name type="scientific">Nocardia stercoris</name>
    <dbReference type="NCBI Taxonomy" id="2483361"/>
    <lineage>
        <taxon>Bacteria</taxon>
        <taxon>Bacillati</taxon>
        <taxon>Actinomycetota</taxon>
        <taxon>Actinomycetes</taxon>
        <taxon>Mycobacteriales</taxon>
        <taxon>Nocardiaceae</taxon>
        <taxon>Nocardia</taxon>
    </lineage>
</organism>
<dbReference type="OrthoDB" id="4571677at2"/>
<evidence type="ECO:0008006" key="5">
    <source>
        <dbReference type="Google" id="ProtNLM"/>
    </source>
</evidence>
<dbReference type="AlphaFoldDB" id="A0A3M2KTT6"/>
<evidence type="ECO:0000256" key="1">
    <source>
        <dbReference type="SAM" id="MobiDB-lite"/>
    </source>
</evidence>
<dbReference type="InterPro" id="IPR015286">
    <property type="entry name" value="Porin_fam_mycobact-type"/>
</dbReference>
<evidence type="ECO:0000313" key="3">
    <source>
        <dbReference type="EMBL" id="RMI28531.1"/>
    </source>
</evidence>
<dbReference type="Proteomes" id="UP000279275">
    <property type="component" value="Unassembled WGS sequence"/>
</dbReference>
<protein>
    <recommendedName>
        <fullName evidence="5">MspA family protein</fullName>
    </recommendedName>
</protein>
<name>A0A3M2KTT6_9NOCA</name>
<dbReference type="Pfam" id="PF09203">
    <property type="entry name" value="MspA"/>
    <property type="match status" value="1"/>
</dbReference>